<proteinExistence type="predicted"/>
<keyword evidence="2" id="KW-1185">Reference proteome</keyword>
<protein>
    <submittedName>
        <fullName evidence="1">Uncharacterized protein</fullName>
    </submittedName>
</protein>
<accession>A0A9P7G452</accession>
<sequence length="96" mass="11043">MSDHRPVAADFFVDVDFFDKETHVAHAQKLYRTVERMDLSERTIIKFDDTSINMGKLSYGRPTSQTMRLQNIGKVHRLSSLDVFDIPTGCASNRHK</sequence>
<dbReference type="EMBL" id="JABCKV010000108">
    <property type="protein sequence ID" value="KAG5643509.1"/>
    <property type="molecule type" value="Genomic_DNA"/>
</dbReference>
<comment type="caution">
    <text evidence="1">The sequence shown here is derived from an EMBL/GenBank/DDBJ whole genome shotgun (WGS) entry which is preliminary data.</text>
</comment>
<organism evidence="1 2">
    <name type="scientific">Asterophora parasitica</name>
    <dbReference type="NCBI Taxonomy" id="117018"/>
    <lineage>
        <taxon>Eukaryota</taxon>
        <taxon>Fungi</taxon>
        <taxon>Dikarya</taxon>
        <taxon>Basidiomycota</taxon>
        <taxon>Agaricomycotina</taxon>
        <taxon>Agaricomycetes</taxon>
        <taxon>Agaricomycetidae</taxon>
        <taxon>Agaricales</taxon>
        <taxon>Tricholomatineae</taxon>
        <taxon>Lyophyllaceae</taxon>
        <taxon>Asterophora</taxon>
    </lineage>
</organism>
<name>A0A9P7G452_9AGAR</name>
<dbReference type="Gene3D" id="2.60.40.10">
    <property type="entry name" value="Immunoglobulins"/>
    <property type="match status" value="1"/>
</dbReference>
<reference evidence="1" key="2">
    <citation type="submission" date="2021-10" db="EMBL/GenBank/DDBJ databases">
        <title>Phylogenomics reveals ancestral predisposition of the termite-cultivated fungus Termitomyces towards a domesticated lifestyle.</title>
        <authorList>
            <person name="Auxier B."/>
            <person name="Grum-Grzhimaylo A."/>
            <person name="Cardenas M.E."/>
            <person name="Lodge J.D."/>
            <person name="Laessoe T."/>
            <person name="Pedersen O."/>
            <person name="Smith M.E."/>
            <person name="Kuyper T.W."/>
            <person name="Franco-Molano E.A."/>
            <person name="Baroni T.J."/>
            <person name="Aanen D.K."/>
        </authorList>
    </citation>
    <scope>NUCLEOTIDE SEQUENCE</scope>
    <source>
        <strain evidence="1">AP01</strain>
        <tissue evidence="1">Mycelium</tissue>
    </source>
</reference>
<dbReference type="AlphaFoldDB" id="A0A9P7G452"/>
<evidence type="ECO:0000313" key="1">
    <source>
        <dbReference type="EMBL" id="KAG5643509.1"/>
    </source>
</evidence>
<gene>
    <name evidence="1" type="ORF">DXG03_000701</name>
</gene>
<dbReference type="OrthoDB" id="7862313at2759"/>
<reference evidence="1" key="1">
    <citation type="submission" date="2020-07" db="EMBL/GenBank/DDBJ databases">
        <authorList>
            <person name="Nieuwenhuis M."/>
            <person name="Van De Peppel L.J.J."/>
        </authorList>
    </citation>
    <scope>NUCLEOTIDE SEQUENCE</scope>
    <source>
        <strain evidence="1">AP01</strain>
        <tissue evidence="1">Mycelium</tissue>
    </source>
</reference>
<dbReference type="InterPro" id="IPR013783">
    <property type="entry name" value="Ig-like_fold"/>
</dbReference>
<evidence type="ECO:0000313" key="2">
    <source>
        <dbReference type="Proteomes" id="UP000775547"/>
    </source>
</evidence>
<dbReference type="Proteomes" id="UP000775547">
    <property type="component" value="Unassembled WGS sequence"/>
</dbReference>